<feature type="transmembrane region" description="Helical" evidence="7">
    <location>
        <begin position="52"/>
        <end position="72"/>
    </location>
</feature>
<dbReference type="Pfam" id="PF05977">
    <property type="entry name" value="MFS_3"/>
    <property type="match status" value="1"/>
</dbReference>
<feature type="transmembrane region" description="Helical" evidence="7">
    <location>
        <begin position="177"/>
        <end position="196"/>
    </location>
</feature>
<dbReference type="InterPro" id="IPR036259">
    <property type="entry name" value="MFS_trans_sf"/>
</dbReference>
<dbReference type="PANTHER" id="PTHR23513">
    <property type="entry name" value="INTEGRAL MEMBRANE EFFLUX PROTEIN-RELATED"/>
    <property type="match status" value="1"/>
</dbReference>
<dbReference type="GO" id="GO:0005886">
    <property type="term" value="C:plasma membrane"/>
    <property type="evidence" value="ECO:0007669"/>
    <property type="project" value="UniProtKB-SubCell"/>
</dbReference>
<keyword evidence="2" id="KW-0813">Transport</keyword>
<feature type="transmembrane region" description="Helical" evidence="7">
    <location>
        <begin position="382"/>
        <end position="403"/>
    </location>
</feature>
<dbReference type="PROSITE" id="PS00216">
    <property type="entry name" value="SUGAR_TRANSPORT_1"/>
    <property type="match status" value="1"/>
</dbReference>
<protein>
    <submittedName>
        <fullName evidence="9">MFS transporter</fullName>
    </submittedName>
</protein>
<feature type="transmembrane region" description="Helical" evidence="7">
    <location>
        <begin position="92"/>
        <end position="117"/>
    </location>
</feature>
<organism evidence="9 10">
    <name type="scientific">Prescottella agglutinans</name>
    <dbReference type="NCBI Taxonomy" id="1644129"/>
    <lineage>
        <taxon>Bacteria</taxon>
        <taxon>Bacillati</taxon>
        <taxon>Actinomycetota</taxon>
        <taxon>Actinomycetes</taxon>
        <taxon>Mycobacteriales</taxon>
        <taxon>Nocardiaceae</taxon>
        <taxon>Prescottella</taxon>
    </lineage>
</organism>
<comment type="caution">
    <text evidence="9">The sequence shown here is derived from an EMBL/GenBank/DDBJ whole genome shotgun (WGS) entry which is preliminary data.</text>
</comment>
<evidence type="ECO:0000313" key="9">
    <source>
        <dbReference type="EMBL" id="RVW08165.1"/>
    </source>
</evidence>
<accession>A0A438BBR0</accession>
<evidence type="ECO:0000256" key="3">
    <source>
        <dbReference type="ARBA" id="ARBA00022475"/>
    </source>
</evidence>
<dbReference type="EMBL" id="RKLP01000009">
    <property type="protein sequence ID" value="RVW08165.1"/>
    <property type="molecule type" value="Genomic_DNA"/>
</dbReference>
<dbReference type="InterPro" id="IPR005829">
    <property type="entry name" value="Sugar_transporter_CS"/>
</dbReference>
<evidence type="ECO:0000256" key="1">
    <source>
        <dbReference type="ARBA" id="ARBA00004429"/>
    </source>
</evidence>
<reference evidence="9 10" key="1">
    <citation type="submission" date="2018-11" db="EMBL/GenBank/DDBJ databases">
        <title>Rhodococcus spongicola sp. nov. and Rhodococcus xishaensis sp. nov. from marine sponges.</title>
        <authorList>
            <person name="Li L."/>
            <person name="Lin H.W."/>
        </authorList>
    </citation>
    <scope>NUCLEOTIDE SEQUENCE [LARGE SCALE GENOMIC DNA]</scope>
    <source>
        <strain evidence="9 10">CCTCC AB2014297</strain>
    </source>
</reference>
<feature type="domain" description="Major facilitator superfamily (MFS) profile" evidence="8">
    <location>
        <begin position="14"/>
        <end position="404"/>
    </location>
</feature>
<feature type="transmembrane region" description="Helical" evidence="7">
    <location>
        <begin position="227"/>
        <end position="245"/>
    </location>
</feature>
<gene>
    <name evidence="9" type="ORF">EGT67_17290</name>
</gene>
<comment type="subcellular location">
    <subcellularLocation>
        <location evidence="1">Cell inner membrane</location>
        <topology evidence="1">Multi-pass membrane protein</topology>
    </subcellularLocation>
</comment>
<proteinExistence type="predicted"/>
<feature type="transmembrane region" description="Helical" evidence="7">
    <location>
        <begin position="151"/>
        <end position="171"/>
    </location>
</feature>
<keyword evidence="10" id="KW-1185">Reference proteome</keyword>
<dbReference type="RefSeq" id="WP_127917323.1">
    <property type="nucleotide sequence ID" value="NZ_RKLP01000009.1"/>
</dbReference>
<evidence type="ECO:0000256" key="6">
    <source>
        <dbReference type="ARBA" id="ARBA00023136"/>
    </source>
</evidence>
<keyword evidence="6 7" id="KW-0472">Membrane</keyword>
<dbReference type="CDD" id="cd06173">
    <property type="entry name" value="MFS_MefA_like"/>
    <property type="match status" value="1"/>
</dbReference>
<feature type="transmembrane region" description="Helical" evidence="7">
    <location>
        <begin position="292"/>
        <end position="311"/>
    </location>
</feature>
<name>A0A438BBR0_9NOCA</name>
<dbReference type="GO" id="GO:0022857">
    <property type="term" value="F:transmembrane transporter activity"/>
    <property type="evidence" value="ECO:0007669"/>
    <property type="project" value="InterPro"/>
</dbReference>
<dbReference type="PROSITE" id="PS50850">
    <property type="entry name" value="MFS"/>
    <property type="match status" value="1"/>
</dbReference>
<evidence type="ECO:0000259" key="8">
    <source>
        <dbReference type="PROSITE" id="PS50850"/>
    </source>
</evidence>
<dbReference type="InterPro" id="IPR010290">
    <property type="entry name" value="TM_effector"/>
</dbReference>
<dbReference type="InterPro" id="IPR020846">
    <property type="entry name" value="MFS_dom"/>
</dbReference>
<evidence type="ECO:0000256" key="5">
    <source>
        <dbReference type="ARBA" id="ARBA00022989"/>
    </source>
</evidence>
<dbReference type="AlphaFoldDB" id="A0A438BBR0"/>
<sequence length="416" mass="43720">MTAPDVTTTRRRGPLILLNLATLLSATGNGIVIVAVPWLVLEQTGRATDAAIVAGAATLPLLLASLFSGTVVDRFGRRPTSLVSDALSALSVAAIPIVAGTVGLSVPVLAILAALGATFDPAGISARESMLPAATRAAGWRLDRVNSLYEANYNVAYLVGPGIGGVLIALVGPESTLWVTAVCFVLSIVTIAFLRLENAGRPDHATRPTSMWAGTLEGLRFVWRDRLLRTLALVDMVIVALYLPIESVLFPKYFTDLGEPAQLGWVLMAMSVGGLVGALAYGVLAPYLRRRNLMLIAVTGLGLSMIGMAFLPPLWVLLALAVVIGLVYGPVGPIANWAMQTRSPEHMRGRVVGVMTSTAYAAGPLGYLLAGPLIDQVGIRATFFALAIPVVAVAAVCFMLPVLHELDADRPARETG</sequence>
<evidence type="ECO:0000256" key="7">
    <source>
        <dbReference type="SAM" id="Phobius"/>
    </source>
</evidence>
<keyword evidence="5 7" id="KW-1133">Transmembrane helix</keyword>
<evidence type="ECO:0000256" key="2">
    <source>
        <dbReference type="ARBA" id="ARBA00022448"/>
    </source>
</evidence>
<feature type="transmembrane region" description="Helical" evidence="7">
    <location>
        <begin position="317"/>
        <end position="339"/>
    </location>
</feature>
<evidence type="ECO:0000256" key="4">
    <source>
        <dbReference type="ARBA" id="ARBA00022692"/>
    </source>
</evidence>
<feature type="transmembrane region" description="Helical" evidence="7">
    <location>
        <begin position="351"/>
        <end position="370"/>
    </location>
</feature>
<dbReference type="Gene3D" id="1.20.1250.20">
    <property type="entry name" value="MFS general substrate transporter like domains"/>
    <property type="match status" value="1"/>
</dbReference>
<keyword evidence="4 7" id="KW-0812">Transmembrane</keyword>
<dbReference type="SUPFAM" id="SSF103473">
    <property type="entry name" value="MFS general substrate transporter"/>
    <property type="match status" value="1"/>
</dbReference>
<feature type="transmembrane region" description="Helical" evidence="7">
    <location>
        <begin position="265"/>
        <end position="285"/>
    </location>
</feature>
<keyword evidence="3" id="KW-1003">Cell membrane</keyword>
<feature type="transmembrane region" description="Helical" evidence="7">
    <location>
        <begin position="15"/>
        <end position="40"/>
    </location>
</feature>
<dbReference type="PANTHER" id="PTHR23513:SF9">
    <property type="entry name" value="ENTEROBACTIN EXPORTER ENTS"/>
    <property type="match status" value="1"/>
</dbReference>
<dbReference type="Proteomes" id="UP000286208">
    <property type="component" value="Unassembled WGS sequence"/>
</dbReference>
<evidence type="ECO:0000313" key="10">
    <source>
        <dbReference type="Proteomes" id="UP000286208"/>
    </source>
</evidence>
<dbReference type="OrthoDB" id="9793136at2"/>